<protein>
    <submittedName>
        <fullName evidence="2">Uncharacterized protein</fullName>
    </submittedName>
</protein>
<feature type="compositionally biased region" description="Low complexity" evidence="1">
    <location>
        <begin position="158"/>
        <end position="167"/>
    </location>
</feature>
<evidence type="ECO:0000313" key="2">
    <source>
        <dbReference type="EMBL" id="CAA9412311.1"/>
    </source>
</evidence>
<name>A0A6J4PCR0_9ACTN</name>
<sequence length="183" mass="21480">ERRRRPAARPHPDLDGRWPSRKRPARSARRHAHLPLGPALRHPHEFPERRGPDPHRPVRVRRPSLHRRLLRHLLRSPALRGEQLGHRGRCGRRHRRRARGAAVPGHRLPLRPHLRHHRRRLYRRVPEAPTARRPARTGPRRGRLAPLLTGGRRRSSRLPRLGSRTRTAGIGERRDLHPRADLL</sequence>
<reference evidence="2" key="1">
    <citation type="submission" date="2020-02" db="EMBL/GenBank/DDBJ databases">
        <authorList>
            <person name="Meier V. D."/>
        </authorList>
    </citation>
    <scope>NUCLEOTIDE SEQUENCE</scope>
    <source>
        <strain evidence="2">AVDCRST_MAG82</strain>
    </source>
</reference>
<feature type="non-terminal residue" evidence="2">
    <location>
        <position position="183"/>
    </location>
</feature>
<accession>A0A6J4PCR0</accession>
<feature type="compositionally biased region" description="Basic and acidic residues" evidence="1">
    <location>
        <begin position="42"/>
        <end position="56"/>
    </location>
</feature>
<evidence type="ECO:0000256" key="1">
    <source>
        <dbReference type="SAM" id="MobiDB-lite"/>
    </source>
</evidence>
<organism evidence="2">
    <name type="scientific">uncultured Rubrobacteraceae bacterium</name>
    <dbReference type="NCBI Taxonomy" id="349277"/>
    <lineage>
        <taxon>Bacteria</taxon>
        <taxon>Bacillati</taxon>
        <taxon>Actinomycetota</taxon>
        <taxon>Rubrobacteria</taxon>
        <taxon>Rubrobacterales</taxon>
        <taxon>Rubrobacteraceae</taxon>
        <taxon>environmental samples</taxon>
    </lineage>
</organism>
<feature type="compositionally biased region" description="Basic and acidic residues" evidence="1">
    <location>
        <begin position="171"/>
        <end position="183"/>
    </location>
</feature>
<proteinExistence type="predicted"/>
<feature type="compositionally biased region" description="Basic residues" evidence="1">
    <location>
        <begin position="19"/>
        <end position="33"/>
    </location>
</feature>
<feature type="compositionally biased region" description="Basic residues" evidence="1">
    <location>
        <begin position="133"/>
        <end position="143"/>
    </location>
</feature>
<dbReference type="AlphaFoldDB" id="A0A6J4PCR0"/>
<feature type="region of interest" description="Disordered" evidence="1">
    <location>
        <begin position="1"/>
        <end position="61"/>
    </location>
</feature>
<feature type="region of interest" description="Disordered" evidence="1">
    <location>
        <begin position="126"/>
        <end position="183"/>
    </location>
</feature>
<dbReference type="EMBL" id="CADCVA010000114">
    <property type="protein sequence ID" value="CAA9412311.1"/>
    <property type="molecule type" value="Genomic_DNA"/>
</dbReference>
<gene>
    <name evidence="2" type="ORF">AVDCRST_MAG82-871</name>
</gene>
<feature type="non-terminal residue" evidence="2">
    <location>
        <position position="1"/>
    </location>
</feature>